<organism evidence="1 2">
    <name type="scientific">Megaselia scalaris</name>
    <name type="common">Humpbacked fly</name>
    <name type="synonym">Phora scalaris</name>
    <dbReference type="NCBI Taxonomy" id="36166"/>
    <lineage>
        <taxon>Eukaryota</taxon>
        <taxon>Metazoa</taxon>
        <taxon>Ecdysozoa</taxon>
        <taxon>Arthropoda</taxon>
        <taxon>Hexapoda</taxon>
        <taxon>Insecta</taxon>
        <taxon>Pterygota</taxon>
        <taxon>Neoptera</taxon>
        <taxon>Endopterygota</taxon>
        <taxon>Diptera</taxon>
        <taxon>Brachycera</taxon>
        <taxon>Muscomorpha</taxon>
        <taxon>Platypezoidea</taxon>
        <taxon>Phoridae</taxon>
        <taxon>Megaseliini</taxon>
        <taxon>Megaselia</taxon>
    </lineage>
</organism>
<reference evidence="1" key="2">
    <citation type="submission" date="2015-06" db="UniProtKB">
        <authorList>
            <consortium name="EnsemblMetazoa"/>
        </authorList>
    </citation>
    <scope>IDENTIFICATION</scope>
</reference>
<protein>
    <submittedName>
        <fullName evidence="1">Uncharacterized protein</fullName>
    </submittedName>
</protein>
<dbReference type="InterPro" id="IPR031874">
    <property type="entry name" value="Cuticle_Acp1"/>
</dbReference>
<evidence type="ECO:0000313" key="1">
    <source>
        <dbReference type="EnsemblMetazoa" id="MESCA008735-PA"/>
    </source>
</evidence>
<proteinExistence type="predicted"/>
<dbReference type="EMBL" id="CAQQ02373919">
    <property type="status" value="NOT_ANNOTATED_CDS"/>
    <property type="molecule type" value="Genomic_DNA"/>
</dbReference>
<accession>T1GY15</accession>
<dbReference type="Proteomes" id="UP000015102">
    <property type="component" value="Unassembled WGS sequence"/>
</dbReference>
<dbReference type="AlphaFoldDB" id="T1GY15"/>
<dbReference type="EnsemblMetazoa" id="MESCA008735-RA">
    <property type="protein sequence ID" value="MESCA008735-PA"/>
    <property type="gene ID" value="MESCA008735"/>
</dbReference>
<dbReference type="OMA" id="HASIAHH"/>
<sequence>MKSLYTHLDKLIITLAILAIFGLALSVNSSVIAGHGLAYTAVSGPHYVHAPIHHASIAHHGYGYHDDGHWHGDHYGHDDGQWHGDYHHPAAIDLHHGHIPIAVHAPIVHHGIHHEGQYVAKTRGSVHTAPLAGHAQSAAAINVAPAPGTI</sequence>
<dbReference type="Pfam" id="PF15955">
    <property type="entry name" value="Cuticle_4"/>
    <property type="match status" value="1"/>
</dbReference>
<reference evidence="2" key="1">
    <citation type="submission" date="2013-02" db="EMBL/GenBank/DDBJ databases">
        <authorList>
            <person name="Hughes D."/>
        </authorList>
    </citation>
    <scope>NUCLEOTIDE SEQUENCE</scope>
    <source>
        <strain>Durham</strain>
        <strain evidence="2">NC isolate 2 -- Noor lab</strain>
    </source>
</reference>
<dbReference type="HOGENOM" id="CLU_148241_0_0_1"/>
<keyword evidence="2" id="KW-1185">Reference proteome</keyword>
<name>T1GY15_MEGSC</name>
<dbReference type="STRING" id="36166.T1GY15"/>
<evidence type="ECO:0000313" key="2">
    <source>
        <dbReference type="Proteomes" id="UP000015102"/>
    </source>
</evidence>